<keyword evidence="11" id="KW-0333">Golgi apparatus</keyword>
<keyword evidence="13 37" id="KW-0472">Membrane</keyword>
<evidence type="ECO:0000256" key="35">
    <source>
        <dbReference type="ARBA" id="ARBA00081332"/>
    </source>
</evidence>
<comment type="catalytic activity">
    <reaction evidence="28">
        <text>a ganglioside GM1 (d18:1(4E)) + CMP-N-acetyl-beta-neuraminate = a ganglioside GD1a (d18:1(4E)) + CMP + H(+)</text>
        <dbReference type="Rhea" id="RHEA:18021"/>
        <dbReference type="ChEBI" id="CHEBI:15378"/>
        <dbReference type="ChEBI" id="CHEBI:57812"/>
        <dbReference type="ChEBI" id="CHEBI:60377"/>
        <dbReference type="ChEBI" id="CHEBI:77709"/>
        <dbReference type="ChEBI" id="CHEBI:78445"/>
        <dbReference type="EC" id="2.4.3.2"/>
    </reaction>
    <physiologicalReaction direction="left-to-right" evidence="28">
        <dbReference type="Rhea" id="RHEA:18022"/>
    </physiologicalReaction>
</comment>
<evidence type="ECO:0000313" key="39">
    <source>
        <dbReference type="Proteomes" id="UP000693946"/>
    </source>
</evidence>
<gene>
    <name evidence="38" type="ORF">JOB18_023275</name>
</gene>
<keyword evidence="12" id="KW-0443">Lipid metabolism</keyword>
<comment type="catalytic activity">
    <reaction evidence="16">
        <text>a beta-D-galactosyl-(1-&gt;3)-N-acetyl-alpha-D-galactosaminyl derivative + CMP-N-acetyl-beta-neuraminate = an N-acetyl-alpha-neuraminyl-(2-&gt;3)-beta-D-galactosyl-(1-&gt;3)-N-acetyl-alpha-D-galactosaminyl derivative + CMP + H(+)</text>
        <dbReference type="Rhea" id="RHEA:21616"/>
        <dbReference type="ChEBI" id="CHEBI:15378"/>
        <dbReference type="ChEBI" id="CHEBI:57812"/>
        <dbReference type="ChEBI" id="CHEBI:60377"/>
        <dbReference type="ChEBI" id="CHEBI:133470"/>
        <dbReference type="ChEBI" id="CHEBI:139596"/>
        <dbReference type="EC" id="2.4.3.4"/>
    </reaction>
    <physiologicalReaction direction="left-to-right" evidence="16">
        <dbReference type="Rhea" id="RHEA:21617"/>
    </physiologicalReaction>
</comment>
<keyword evidence="8 37" id="KW-0812">Transmembrane</keyword>
<comment type="catalytic activity">
    <reaction evidence="27">
        <text>a ganglioside GA1 (d18:1(4E)) + CMP-N-acetyl-beta-neuraminate = a ganglioside GM1b (d18:1(4E)) + CMP + H(+)</text>
        <dbReference type="Rhea" id="RHEA:47560"/>
        <dbReference type="ChEBI" id="CHEBI:15378"/>
        <dbReference type="ChEBI" id="CHEBI:27938"/>
        <dbReference type="ChEBI" id="CHEBI:57812"/>
        <dbReference type="ChEBI" id="CHEBI:60377"/>
        <dbReference type="ChEBI" id="CHEBI:78568"/>
    </reaction>
    <physiologicalReaction direction="left-to-right" evidence="27">
        <dbReference type="Rhea" id="RHEA:47561"/>
    </physiologicalReaction>
</comment>
<evidence type="ECO:0000256" key="23">
    <source>
        <dbReference type="ARBA" id="ARBA00042448"/>
    </source>
</evidence>
<evidence type="ECO:0000256" key="28">
    <source>
        <dbReference type="ARBA" id="ARBA00043773"/>
    </source>
</evidence>
<dbReference type="Proteomes" id="UP000693946">
    <property type="component" value="Linkage Group LG20"/>
</dbReference>
<evidence type="ECO:0000256" key="37">
    <source>
        <dbReference type="SAM" id="Phobius"/>
    </source>
</evidence>
<dbReference type="GO" id="GO:0047288">
    <property type="term" value="F:beta-D-galactosyl-(1-&gt;3)-N-acetyl-beta-D-galactosaminide alpha-2,3- sialyltransferase"/>
    <property type="evidence" value="ECO:0007669"/>
    <property type="project" value="UniProtKB-EC"/>
</dbReference>
<evidence type="ECO:0000256" key="5">
    <source>
        <dbReference type="ARBA" id="ARBA00022525"/>
    </source>
</evidence>
<dbReference type="AlphaFoldDB" id="A0AAV6R687"/>
<reference evidence="38 39" key="1">
    <citation type="journal article" date="2021" name="Sci. Rep.">
        <title>Chromosome anchoring in Senegalese sole (Solea senegalensis) reveals sex-associated markers and genome rearrangements in flatfish.</title>
        <authorList>
            <person name="Guerrero-Cozar I."/>
            <person name="Gomez-Garrido J."/>
            <person name="Berbel C."/>
            <person name="Martinez-Blanch J.F."/>
            <person name="Alioto T."/>
            <person name="Claros M.G."/>
            <person name="Gagnaire P.A."/>
            <person name="Manchado M."/>
        </authorList>
    </citation>
    <scope>NUCLEOTIDE SEQUENCE [LARGE SCALE GENOMIC DNA]</scope>
    <source>
        <strain evidence="38">Sse05_10M</strain>
    </source>
</reference>
<protein>
    <recommendedName>
        <fullName evidence="19">CMP-N-acetylneuraminate-beta-galactosamide-alpha-2,3-sialyltransferase 1</fullName>
        <ecNumber evidence="17">2.4.3.2</ecNumber>
        <ecNumber evidence="18">2.4.3.4</ecNumber>
    </recommendedName>
    <alternativeName>
        <fullName evidence="33">CMP-N-acetylneuraminate-beta-galactosamide-alpha-2,3-sialyltransferase 2</fullName>
    </alternativeName>
    <alternativeName>
        <fullName evidence="26">Gal-NAc6S</fullName>
    </alternativeName>
    <alternativeName>
        <fullName evidence="23">Gal-beta-1,3-GalNAc-alpha-2,3-sialyltransferase</fullName>
    </alternativeName>
    <alternativeName>
        <fullName evidence="25">Monosialoganglioside sialyltransferase</fullName>
    </alternativeName>
    <alternativeName>
        <fullName evidence="21">ST3Gal I</fullName>
    </alternativeName>
    <alternativeName>
        <fullName evidence="34">ST3Gal II</fullName>
    </alternativeName>
    <alternativeName>
        <fullName evidence="22">ST3GalA.1</fullName>
    </alternativeName>
    <alternativeName>
        <fullName evidence="35">ST3GalA.2</fullName>
    </alternativeName>
    <alternativeName>
        <fullName evidence="20">ST3O</fullName>
    </alternativeName>
    <alternativeName>
        <fullName evidence="24">Sialyltransferase 4A</fullName>
    </alternativeName>
    <alternativeName>
        <fullName evidence="36">Sialyltransferase 4B</fullName>
    </alternativeName>
</protein>
<evidence type="ECO:0000256" key="36">
    <source>
        <dbReference type="ARBA" id="ARBA00082805"/>
    </source>
</evidence>
<dbReference type="PIRSF" id="PIRSF005557">
    <property type="entry name" value="Sialyl_trans"/>
    <property type="match status" value="1"/>
</dbReference>
<dbReference type="EC" id="2.4.3.2" evidence="17"/>
<keyword evidence="39" id="KW-1185">Reference proteome</keyword>
<feature type="transmembrane region" description="Helical" evidence="37">
    <location>
        <begin position="12"/>
        <end position="29"/>
    </location>
</feature>
<evidence type="ECO:0000256" key="26">
    <source>
        <dbReference type="ARBA" id="ARBA00042991"/>
    </source>
</evidence>
<evidence type="ECO:0000256" key="19">
    <source>
        <dbReference type="ARBA" id="ARBA00040101"/>
    </source>
</evidence>
<dbReference type="EC" id="2.4.3.4" evidence="18"/>
<evidence type="ECO:0000256" key="22">
    <source>
        <dbReference type="ARBA" id="ARBA00042022"/>
    </source>
</evidence>
<sequence length="311" mass="35920">MSRLISLRVKIYAVLFCITFSMFLFTYTYRDPLSHFSKDRCACLTCMAELEDNPWFGERFNQSIHPLMTRESSVLSEETFKWWQGLQRPQPLASYTGLIERLFQLIPDKVVYMDAGSDRCRTCSVVGNSGNLNGSGYGELIDAAHFVIRINQGPTKGFEKDVGTRTTHRVLYPESAINVDSDTWLVLIPFKNQDLQWIVHKMSKMSVIKANKNKVLIYNPTFFKYVYDSWLEGHGGYPSTGFLTLLMAIHICDEVNLFGFGANQYGNWYHYWDKTYMAGTARHPMIHDRDTEYNVTLLLAEKQAIQMFKGR</sequence>
<dbReference type="GO" id="GO:0032580">
    <property type="term" value="C:Golgi cisterna membrane"/>
    <property type="evidence" value="ECO:0007669"/>
    <property type="project" value="UniProtKB-SubCell"/>
</dbReference>
<dbReference type="GO" id="GO:0005576">
    <property type="term" value="C:extracellular region"/>
    <property type="evidence" value="ECO:0007669"/>
    <property type="project" value="UniProtKB-SubCell"/>
</dbReference>
<evidence type="ECO:0000256" key="20">
    <source>
        <dbReference type="ARBA" id="ARBA00041507"/>
    </source>
</evidence>
<proteinExistence type="predicted"/>
<evidence type="ECO:0000256" key="17">
    <source>
        <dbReference type="ARBA" id="ARBA00039106"/>
    </source>
</evidence>
<comment type="catalytic activity">
    <reaction evidence="30">
        <text>ganglioside GM1 (d18:1(4E)/18:0) + CMP-N-acetyl-beta-neuraminate = ganglioside GD1a (18:1(4E)/18:0) + CMP + H(+)</text>
        <dbReference type="Rhea" id="RHEA:48248"/>
        <dbReference type="ChEBI" id="CHEBI:15378"/>
        <dbReference type="ChEBI" id="CHEBI:57812"/>
        <dbReference type="ChEBI" id="CHEBI:60377"/>
        <dbReference type="ChEBI" id="CHEBI:73110"/>
        <dbReference type="ChEBI" id="CHEBI:90153"/>
    </reaction>
    <physiologicalReaction direction="left-to-right" evidence="30">
        <dbReference type="Rhea" id="RHEA:48249"/>
    </physiologicalReaction>
</comment>
<evidence type="ECO:0000256" key="21">
    <source>
        <dbReference type="ARBA" id="ARBA00041997"/>
    </source>
</evidence>
<evidence type="ECO:0000256" key="24">
    <source>
        <dbReference type="ARBA" id="ARBA00042682"/>
    </source>
</evidence>
<keyword evidence="15" id="KW-0325">Glycoprotein</keyword>
<keyword evidence="9" id="KW-0735">Signal-anchor</keyword>
<dbReference type="InterPro" id="IPR001675">
    <property type="entry name" value="Glyco_trans_29"/>
</dbReference>
<evidence type="ECO:0000256" key="33">
    <source>
        <dbReference type="ARBA" id="ARBA00072809"/>
    </source>
</evidence>
<keyword evidence="5" id="KW-0964">Secreted</keyword>
<dbReference type="InterPro" id="IPR012163">
    <property type="entry name" value="Sialyl_trans"/>
</dbReference>
<name>A0AAV6R687_SOLSE</name>
<evidence type="ECO:0000256" key="29">
    <source>
        <dbReference type="ARBA" id="ARBA00043816"/>
    </source>
</evidence>
<comment type="pathway">
    <text evidence="3">Protein modification; protein glycosylation.</text>
</comment>
<dbReference type="EMBL" id="JAGKHQ010000013">
    <property type="protein sequence ID" value="KAG7500555.1"/>
    <property type="molecule type" value="Genomic_DNA"/>
</dbReference>
<keyword evidence="10 37" id="KW-1133">Transmembrane helix</keyword>
<evidence type="ECO:0000256" key="34">
    <source>
        <dbReference type="ARBA" id="ARBA00081228"/>
    </source>
</evidence>
<dbReference type="FunFam" id="3.90.1480.20:FF:000002">
    <property type="entry name" value="CMP-N-acetylneuraminate-beta-galactosamide- alpha-2,3-sialyltransferase 2"/>
    <property type="match status" value="1"/>
</dbReference>
<dbReference type="PANTHER" id="PTHR46032">
    <property type="entry name" value="ALPHA-2,3-SIALYLTRANSFERASE ST3GAL I ISOFORM X1"/>
    <property type="match status" value="1"/>
</dbReference>
<evidence type="ECO:0000256" key="1">
    <source>
        <dbReference type="ARBA" id="ARBA00004447"/>
    </source>
</evidence>
<evidence type="ECO:0000256" key="18">
    <source>
        <dbReference type="ARBA" id="ARBA00039107"/>
    </source>
</evidence>
<comment type="caution">
    <text evidence="38">The sequence shown here is derived from an EMBL/GenBank/DDBJ whole genome shotgun (WGS) entry which is preliminary data.</text>
</comment>
<comment type="pathway">
    <text evidence="4">Glycolipid biosynthesis.</text>
</comment>
<evidence type="ECO:0000313" key="38">
    <source>
        <dbReference type="EMBL" id="KAG7500555.1"/>
    </source>
</evidence>
<evidence type="ECO:0000256" key="3">
    <source>
        <dbReference type="ARBA" id="ARBA00004922"/>
    </source>
</evidence>
<evidence type="ECO:0000256" key="6">
    <source>
        <dbReference type="ARBA" id="ARBA00022676"/>
    </source>
</evidence>
<evidence type="ECO:0000256" key="27">
    <source>
        <dbReference type="ARBA" id="ARBA00043673"/>
    </source>
</evidence>
<evidence type="ECO:0000256" key="7">
    <source>
        <dbReference type="ARBA" id="ARBA00022679"/>
    </source>
</evidence>
<evidence type="ECO:0000256" key="4">
    <source>
        <dbReference type="ARBA" id="ARBA00004934"/>
    </source>
</evidence>
<comment type="catalytic activity">
    <reaction evidence="31">
        <text>a globoside GalGb4Cer + CMP-N-acetyl-beta-neuraminate = a globoside MSGG + CMP + H(+)</text>
        <dbReference type="Rhea" id="RHEA:65372"/>
        <dbReference type="ChEBI" id="CHEBI:15378"/>
        <dbReference type="ChEBI" id="CHEBI:57812"/>
        <dbReference type="ChEBI" id="CHEBI:60377"/>
        <dbReference type="ChEBI" id="CHEBI:140623"/>
        <dbReference type="ChEBI" id="CHEBI:140691"/>
    </reaction>
    <physiologicalReaction direction="left-to-right" evidence="31">
        <dbReference type="Rhea" id="RHEA:65373"/>
    </physiologicalReaction>
</comment>
<evidence type="ECO:0000256" key="2">
    <source>
        <dbReference type="ARBA" id="ARBA00004613"/>
    </source>
</evidence>
<dbReference type="Pfam" id="PF00777">
    <property type="entry name" value="Glyco_transf_29"/>
    <property type="match status" value="1"/>
</dbReference>
<evidence type="ECO:0000256" key="14">
    <source>
        <dbReference type="ARBA" id="ARBA00023157"/>
    </source>
</evidence>
<dbReference type="PANTHER" id="PTHR46032:SF6">
    <property type="entry name" value="CMP-N-ACETYLNEURAMINATE-BETA-GALACTOSAMIDE-ALPHA-2,3-SIALYLTRANSFERASE 1"/>
    <property type="match status" value="1"/>
</dbReference>
<dbReference type="GO" id="GO:0097503">
    <property type="term" value="P:sialylation"/>
    <property type="evidence" value="ECO:0007669"/>
    <property type="project" value="TreeGrafter"/>
</dbReference>
<evidence type="ECO:0000256" key="8">
    <source>
        <dbReference type="ARBA" id="ARBA00022692"/>
    </source>
</evidence>
<organism evidence="38 39">
    <name type="scientific">Solea senegalensis</name>
    <name type="common">Senegalese sole</name>
    <dbReference type="NCBI Taxonomy" id="28829"/>
    <lineage>
        <taxon>Eukaryota</taxon>
        <taxon>Metazoa</taxon>
        <taxon>Chordata</taxon>
        <taxon>Craniata</taxon>
        <taxon>Vertebrata</taxon>
        <taxon>Euteleostomi</taxon>
        <taxon>Actinopterygii</taxon>
        <taxon>Neopterygii</taxon>
        <taxon>Teleostei</taxon>
        <taxon>Neoteleostei</taxon>
        <taxon>Acanthomorphata</taxon>
        <taxon>Carangaria</taxon>
        <taxon>Pleuronectiformes</taxon>
        <taxon>Pleuronectoidei</taxon>
        <taxon>Soleidae</taxon>
        <taxon>Solea</taxon>
    </lineage>
</organism>
<evidence type="ECO:0000256" key="31">
    <source>
        <dbReference type="ARBA" id="ARBA00052027"/>
    </source>
</evidence>
<dbReference type="GO" id="GO:0000139">
    <property type="term" value="C:Golgi membrane"/>
    <property type="evidence" value="ECO:0007669"/>
    <property type="project" value="UniProtKB-SubCell"/>
</dbReference>
<evidence type="ECO:0000256" key="16">
    <source>
        <dbReference type="ARBA" id="ARBA00036292"/>
    </source>
</evidence>
<dbReference type="InterPro" id="IPR051757">
    <property type="entry name" value="Beta-gal_alpha2-3_sialyltrans"/>
</dbReference>
<evidence type="ECO:0000256" key="13">
    <source>
        <dbReference type="ARBA" id="ARBA00023136"/>
    </source>
</evidence>
<keyword evidence="6" id="KW-0328">Glycosyltransferase</keyword>
<keyword evidence="14" id="KW-1015">Disulfide bond</keyword>
<evidence type="ECO:0000256" key="10">
    <source>
        <dbReference type="ARBA" id="ARBA00022989"/>
    </source>
</evidence>
<evidence type="ECO:0000256" key="30">
    <source>
        <dbReference type="ARBA" id="ARBA00047509"/>
    </source>
</evidence>
<evidence type="ECO:0000256" key="11">
    <source>
        <dbReference type="ARBA" id="ARBA00023034"/>
    </source>
</evidence>
<dbReference type="GO" id="GO:0006629">
    <property type="term" value="P:lipid metabolic process"/>
    <property type="evidence" value="ECO:0007669"/>
    <property type="project" value="UniProtKB-KW"/>
</dbReference>
<dbReference type="GO" id="GO:0003836">
    <property type="term" value="F:beta-galactoside (CMP) alpha-2,3-sialyltransferase activity"/>
    <property type="evidence" value="ECO:0007669"/>
    <property type="project" value="UniProtKB-EC"/>
</dbReference>
<evidence type="ECO:0000256" key="12">
    <source>
        <dbReference type="ARBA" id="ARBA00023098"/>
    </source>
</evidence>
<accession>A0AAV6R687</accession>
<evidence type="ECO:0000256" key="25">
    <source>
        <dbReference type="ARBA" id="ARBA00042990"/>
    </source>
</evidence>
<evidence type="ECO:0000256" key="9">
    <source>
        <dbReference type="ARBA" id="ARBA00022968"/>
    </source>
</evidence>
<keyword evidence="7" id="KW-0808">Transferase</keyword>
<evidence type="ECO:0000256" key="15">
    <source>
        <dbReference type="ARBA" id="ARBA00023180"/>
    </source>
</evidence>
<comment type="subunit">
    <text evidence="32">Homodimer; disulfide-linked. Homodimer formation occurs in the endoplasmic reticulum.</text>
</comment>
<comment type="subcellular location">
    <subcellularLocation>
        <location evidence="1">Golgi apparatus</location>
        <location evidence="1">Golgi stack membrane</location>
        <topology evidence="1">Single-pass type II membrane protein</topology>
    </subcellularLocation>
    <subcellularLocation>
        <location evidence="2">Secreted</location>
    </subcellularLocation>
</comment>
<evidence type="ECO:0000256" key="32">
    <source>
        <dbReference type="ARBA" id="ARBA00062545"/>
    </source>
</evidence>
<comment type="catalytic activity">
    <reaction evidence="29">
        <text>a ganglioside GA1 + CMP-N-acetyl-beta-neuraminate = a ganglioside GM1b + CMP + H(+)</text>
        <dbReference type="Rhea" id="RHEA:48244"/>
        <dbReference type="ChEBI" id="CHEBI:15378"/>
        <dbReference type="ChEBI" id="CHEBI:57812"/>
        <dbReference type="ChEBI" id="CHEBI:60377"/>
        <dbReference type="ChEBI" id="CHEBI:88069"/>
        <dbReference type="ChEBI" id="CHEBI:90151"/>
    </reaction>
    <physiologicalReaction direction="left-to-right" evidence="29">
        <dbReference type="Rhea" id="RHEA:48245"/>
    </physiologicalReaction>
</comment>